<feature type="transmembrane region" description="Helical" evidence="1">
    <location>
        <begin position="200"/>
        <end position="219"/>
    </location>
</feature>
<dbReference type="Proteomes" id="UP000683925">
    <property type="component" value="Unassembled WGS sequence"/>
</dbReference>
<dbReference type="EMBL" id="CAJJDP010000060">
    <property type="protein sequence ID" value="CAD8172870.1"/>
    <property type="molecule type" value="Genomic_DNA"/>
</dbReference>
<evidence type="ECO:0000256" key="1">
    <source>
        <dbReference type="SAM" id="Phobius"/>
    </source>
</evidence>
<gene>
    <name evidence="2" type="ORF">POCTA_138.1.T0610024</name>
</gene>
<comment type="caution">
    <text evidence="2">The sequence shown here is derived from an EMBL/GenBank/DDBJ whole genome shotgun (WGS) entry which is preliminary data.</text>
</comment>
<evidence type="ECO:0000313" key="2">
    <source>
        <dbReference type="EMBL" id="CAD8172870.1"/>
    </source>
</evidence>
<keyword evidence="1" id="KW-0472">Membrane</keyword>
<reference evidence="2" key="1">
    <citation type="submission" date="2021-01" db="EMBL/GenBank/DDBJ databases">
        <authorList>
            <consortium name="Genoscope - CEA"/>
            <person name="William W."/>
        </authorList>
    </citation>
    <scope>NUCLEOTIDE SEQUENCE</scope>
</reference>
<dbReference type="AlphaFoldDB" id="A0A8S1V691"/>
<name>A0A8S1V691_PAROT</name>
<evidence type="ECO:0000313" key="3">
    <source>
        <dbReference type="Proteomes" id="UP000683925"/>
    </source>
</evidence>
<keyword evidence="3" id="KW-1185">Reference proteome</keyword>
<keyword evidence="1" id="KW-1133">Transmembrane helix</keyword>
<protein>
    <submittedName>
        <fullName evidence="2">Uncharacterized protein</fullName>
    </submittedName>
</protein>
<accession>A0A8S1V691</accession>
<keyword evidence="1" id="KW-0812">Transmembrane</keyword>
<feature type="transmembrane region" description="Helical" evidence="1">
    <location>
        <begin position="225"/>
        <end position="248"/>
    </location>
</feature>
<proteinExistence type="predicted"/>
<organism evidence="2 3">
    <name type="scientific">Paramecium octaurelia</name>
    <dbReference type="NCBI Taxonomy" id="43137"/>
    <lineage>
        <taxon>Eukaryota</taxon>
        <taxon>Sar</taxon>
        <taxon>Alveolata</taxon>
        <taxon>Ciliophora</taxon>
        <taxon>Intramacronucleata</taxon>
        <taxon>Oligohymenophorea</taxon>
        <taxon>Peniculida</taxon>
        <taxon>Parameciidae</taxon>
        <taxon>Paramecium</taxon>
    </lineage>
</organism>
<sequence length="285" mass="34228">MQKSTISNHFQSISPPFLLSKRLKSEGPDFLTQLDQNAQRSILKRMQRSELQMTEPDQKPTLKQKQNIKVRPKVIRTKQPSLPYLKLDEKQYYDKWYVPYDQRYIQKVTMTQESYSDPLHFYKNMHIGNAQYDPFEIKLPQEIQRSIEYKHRSEILRDLLRGQKMIIEFKKQLVHNVKNFGAKLITYSIILKEDLRRQKIAIIQKMMIIQLIKFHIYLYTTCQSVFSKLIFLSIGKFMFLKTFHYFFIRINTQHQTFRINYDFIKLILNSVSITNILSSNSKMPL</sequence>